<dbReference type="AlphaFoldDB" id="A0A160T7K2"/>
<sequence length="214" mass="23539">MEPLDGLIYYPSRYDPPLGHAGFEARLTGGAGGRYFDASRVLFPIEQAGTLRRLAVAHPYRMGEELRFASGRVRLEAFDGDVIEIVTFGGRAHITTTGEQTVVRAESSAPFLPLSDAPDSPFVILESEFEAVLAQSRAGWGGDESRHLDRLGEVEPLTLFVAAIATLDERLTRLARADEDEATRAALHLVRQMRHTLERAGEWPADAPDLTQLL</sequence>
<gene>
    <name evidence="1" type="ORF">CFX0092_B0540</name>
</gene>
<reference evidence="1" key="1">
    <citation type="submission" date="2016-01" db="EMBL/GenBank/DDBJ databases">
        <authorList>
            <person name="Mcilroy J.S."/>
            <person name="Karst M S."/>
            <person name="Albertsen M."/>
        </authorList>
    </citation>
    <scope>NUCLEOTIDE SEQUENCE</scope>
    <source>
        <strain evidence="1">Cfx-K</strain>
    </source>
</reference>
<dbReference type="Proteomes" id="UP000215027">
    <property type="component" value="Chromosome II"/>
</dbReference>
<name>A0A160T7K2_9CHLR</name>
<dbReference type="KEGG" id="pbf:CFX0092_B0540"/>
<keyword evidence="2" id="KW-1185">Reference proteome</keyword>
<organism evidence="1 2">
    <name type="scientific">Candidatus Promineifilum breve</name>
    <dbReference type="NCBI Taxonomy" id="1806508"/>
    <lineage>
        <taxon>Bacteria</taxon>
        <taxon>Bacillati</taxon>
        <taxon>Chloroflexota</taxon>
        <taxon>Ardenticatenia</taxon>
        <taxon>Candidatus Promineifilales</taxon>
        <taxon>Candidatus Promineifilaceae</taxon>
        <taxon>Candidatus Promineifilum</taxon>
    </lineage>
</organism>
<evidence type="ECO:0000313" key="1">
    <source>
        <dbReference type="EMBL" id="CUS06074.1"/>
    </source>
</evidence>
<proteinExistence type="predicted"/>
<dbReference type="EMBL" id="LN890656">
    <property type="protein sequence ID" value="CUS06074.1"/>
    <property type="molecule type" value="Genomic_DNA"/>
</dbReference>
<evidence type="ECO:0000313" key="2">
    <source>
        <dbReference type="Proteomes" id="UP000215027"/>
    </source>
</evidence>
<accession>A0A160T7K2</accession>
<dbReference type="RefSeq" id="WP_095045403.1">
    <property type="nucleotide sequence ID" value="NZ_LN890656.1"/>
</dbReference>
<protein>
    <submittedName>
        <fullName evidence="1">Uncharacterized protein</fullName>
    </submittedName>
</protein>